<dbReference type="InterPro" id="IPR015424">
    <property type="entry name" value="PyrdxlP-dep_Trfase"/>
</dbReference>
<dbReference type="InterPro" id="IPR026894">
    <property type="entry name" value="DnaJ_X"/>
</dbReference>
<dbReference type="SUPFAM" id="SSF53383">
    <property type="entry name" value="PLP-dependent transferases"/>
    <property type="match status" value="1"/>
</dbReference>
<accession>A0A540N8M9</accession>
<evidence type="ECO:0000256" key="2">
    <source>
        <dbReference type="ARBA" id="ARBA00001933"/>
    </source>
</evidence>
<evidence type="ECO:0000256" key="4">
    <source>
        <dbReference type="ARBA" id="ARBA00006376"/>
    </source>
</evidence>
<dbReference type="InterPro" id="IPR001085">
    <property type="entry name" value="Ser_HO-MeTrfase"/>
</dbReference>
<dbReference type="Pfam" id="PF00464">
    <property type="entry name" value="SHMT"/>
    <property type="match status" value="1"/>
</dbReference>
<proteinExistence type="inferred from homology"/>
<dbReference type="Proteomes" id="UP000315295">
    <property type="component" value="Unassembled WGS sequence"/>
</dbReference>
<dbReference type="NCBIfam" id="NF000586">
    <property type="entry name" value="PRK00011.1"/>
    <property type="match status" value="1"/>
</dbReference>
<dbReference type="Gene3D" id="3.40.640.10">
    <property type="entry name" value="Type I PLP-dependent aspartate aminotransferase-like (Major domain)"/>
    <property type="match status" value="1"/>
</dbReference>
<dbReference type="CDD" id="cd06257">
    <property type="entry name" value="DnaJ"/>
    <property type="match status" value="1"/>
</dbReference>
<dbReference type="GO" id="GO:0019264">
    <property type="term" value="P:glycine biosynthetic process from serine"/>
    <property type="evidence" value="ECO:0007669"/>
    <property type="project" value="InterPro"/>
</dbReference>
<organism evidence="11 12">
    <name type="scientific">Malus baccata</name>
    <name type="common">Siberian crab apple</name>
    <name type="synonym">Pyrus baccata</name>
    <dbReference type="NCBI Taxonomy" id="106549"/>
    <lineage>
        <taxon>Eukaryota</taxon>
        <taxon>Viridiplantae</taxon>
        <taxon>Streptophyta</taxon>
        <taxon>Embryophyta</taxon>
        <taxon>Tracheophyta</taxon>
        <taxon>Spermatophyta</taxon>
        <taxon>Magnoliopsida</taxon>
        <taxon>eudicotyledons</taxon>
        <taxon>Gunneridae</taxon>
        <taxon>Pentapetalae</taxon>
        <taxon>rosids</taxon>
        <taxon>fabids</taxon>
        <taxon>Rosales</taxon>
        <taxon>Rosaceae</taxon>
        <taxon>Amygdaloideae</taxon>
        <taxon>Maleae</taxon>
        <taxon>Malus</taxon>
    </lineage>
</organism>
<dbReference type="GO" id="GO:0005739">
    <property type="term" value="C:mitochondrion"/>
    <property type="evidence" value="ECO:0007669"/>
    <property type="project" value="TreeGrafter"/>
</dbReference>
<evidence type="ECO:0000256" key="3">
    <source>
        <dbReference type="ARBA" id="ARBA00004777"/>
    </source>
</evidence>
<keyword evidence="6 8" id="KW-0808">Transferase</keyword>
<evidence type="ECO:0000256" key="1">
    <source>
        <dbReference type="ARBA" id="ARBA00001528"/>
    </source>
</evidence>
<comment type="pathway">
    <text evidence="3 8">One-carbon metabolism; tetrahydrofolate interconversion.</text>
</comment>
<dbReference type="InterPro" id="IPR015422">
    <property type="entry name" value="PyrdxlP-dep_Trfase_small"/>
</dbReference>
<comment type="function">
    <text evidence="8">Interconversion of serine and glycine.</text>
</comment>
<dbReference type="InterPro" id="IPR015421">
    <property type="entry name" value="PyrdxlP-dep_Trfase_major"/>
</dbReference>
<keyword evidence="7 8" id="KW-0663">Pyridoxal phosphate</keyword>
<comment type="caution">
    <text evidence="11">The sequence shown here is derived from an EMBL/GenBank/DDBJ whole genome shotgun (WGS) entry which is preliminary data.</text>
</comment>
<evidence type="ECO:0000256" key="9">
    <source>
        <dbReference type="SAM" id="MobiDB-lite"/>
    </source>
</evidence>
<dbReference type="SUPFAM" id="SSF46565">
    <property type="entry name" value="Chaperone J-domain"/>
    <property type="match status" value="1"/>
</dbReference>
<dbReference type="EMBL" id="VIEB01000094">
    <property type="protein sequence ID" value="TQE06913.1"/>
    <property type="molecule type" value="Genomic_DNA"/>
</dbReference>
<evidence type="ECO:0000313" key="12">
    <source>
        <dbReference type="Proteomes" id="UP000315295"/>
    </source>
</evidence>
<feature type="region of interest" description="Disordered" evidence="9">
    <location>
        <begin position="286"/>
        <end position="329"/>
    </location>
</feature>
<comment type="cofactor">
    <cofactor evidence="2 8">
        <name>pyridoxal 5'-phosphate</name>
        <dbReference type="ChEBI" id="CHEBI:597326"/>
    </cofactor>
</comment>
<feature type="compositionally biased region" description="Acidic residues" evidence="9">
    <location>
        <begin position="304"/>
        <end position="317"/>
    </location>
</feature>
<evidence type="ECO:0000313" key="11">
    <source>
        <dbReference type="EMBL" id="TQE06913.1"/>
    </source>
</evidence>
<evidence type="ECO:0000256" key="6">
    <source>
        <dbReference type="ARBA" id="ARBA00022679"/>
    </source>
</evidence>
<dbReference type="InterPro" id="IPR049943">
    <property type="entry name" value="Ser_HO-MeTrfase-like"/>
</dbReference>
<dbReference type="PROSITE" id="PS50076">
    <property type="entry name" value="DNAJ_2"/>
    <property type="match status" value="1"/>
</dbReference>
<comment type="similarity">
    <text evidence="4 8">Belongs to the SHMT family.</text>
</comment>
<keyword evidence="5 8" id="KW-0554">One-carbon metabolism</keyword>
<reference evidence="11 12" key="1">
    <citation type="journal article" date="2019" name="G3 (Bethesda)">
        <title>Sequencing of a Wild Apple (Malus baccata) Genome Unravels the Differences Between Cultivated and Wild Apple Species Regarding Disease Resistance and Cold Tolerance.</title>
        <authorList>
            <person name="Chen X."/>
        </authorList>
    </citation>
    <scope>NUCLEOTIDE SEQUENCE [LARGE SCALE GENOMIC DNA]</scope>
    <source>
        <strain evidence="12">cv. Shandingzi</strain>
        <tissue evidence="11">Leaves</tissue>
    </source>
</reference>
<dbReference type="GO" id="GO:0030170">
    <property type="term" value="F:pyridoxal phosphate binding"/>
    <property type="evidence" value="ECO:0007669"/>
    <property type="project" value="InterPro"/>
</dbReference>
<dbReference type="GO" id="GO:0004372">
    <property type="term" value="F:glycine hydroxymethyltransferase activity"/>
    <property type="evidence" value="ECO:0007669"/>
    <property type="project" value="UniProtKB-EC"/>
</dbReference>
<dbReference type="PANTHER" id="PTHR11680:SF63">
    <property type="entry name" value="SERINE HYDROXYMETHYLTRANSFERASE 3, CHLOROPLASTIC"/>
    <property type="match status" value="1"/>
</dbReference>
<dbReference type="Pfam" id="PF14308">
    <property type="entry name" value="DnaJ-X"/>
    <property type="match status" value="1"/>
</dbReference>
<evidence type="ECO:0000256" key="5">
    <source>
        <dbReference type="ARBA" id="ARBA00022563"/>
    </source>
</evidence>
<dbReference type="EC" id="2.1.2.1" evidence="8"/>
<evidence type="ECO:0000256" key="7">
    <source>
        <dbReference type="ARBA" id="ARBA00022898"/>
    </source>
</evidence>
<dbReference type="HAMAP" id="MF_00051">
    <property type="entry name" value="SHMT"/>
    <property type="match status" value="1"/>
</dbReference>
<dbReference type="AlphaFoldDB" id="A0A540N8M9"/>
<keyword evidence="12" id="KW-1185">Reference proteome</keyword>
<dbReference type="InterPro" id="IPR001623">
    <property type="entry name" value="DnaJ_domain"/>
</dbReference>
<dbReference type="UniPathway" id="UPA00193"/>
<sequence>MVKETEYYDVLSVTPSASEEEIRKAYYLKVLGEAYQVLSDPVQRDAYDRNGKHCISRETMLDPTAVFAFLFGSELFEDYIGHVAVASMASSQLAGEGDSTEKAVQKEREEKLANLLKGFLNQYVLGYKEGFLEHAESEAKRLSDAAFGVDMLHTIGYIYSRQAAQELGKKTIFLGVPFVAEWVRNKGHFWKSQMTAAKGAFQLLQLQEEIRRQFKMDGSGPENDAESHIRLNKDTLLNSLWKLNVVDIEVTLLHVCQMVLRENNVRKEELKARALALKHLGRIFQEEKQTRNGGTSRRKSSVDKDDDGSSSDSSSEEDSPRPLSWPTGCFENKNPEALNPLLSTATFFPFVFHSLTPDFIPLRPIAKEALSPPYLIIGPSSSVSVPLPEIGGSGSSFVDNGLSEADPEVRAIITKEKERQLKSLELIASENFTYRAVMEAVGSCLTNKYSEGLPGKRYYGGNEHIDELETLCQKRALDAFHLDGKKWGVNVQPLSGSPANFEVYTAILKPHDRLMGLDLSHGGHLSHGFMTPKRRVSGTSIYFESMSYRLNESTGLVDYDKLEEMADRFKPKLIIAGASAYPRDFDYPRMRKIADAVGAFLMMDMAHISGLVAASVLANPFDYCDIVTTTTHKSLRGPRGGMIFFKKDPVLGVDLESAINNAVFPGLQGGPHNHTIGGLAVCLKYAQSPEFKAYQNQVVSNCRALASRLTELGYKLVSGGSDNHLVLVDLRPLGIDGARVEKILDMASITLNKNSVPGDKSAVVPGGIRIGSPAMTTRGFTEKEFVAVADYIHEGVQITIDAKRTVLGPKLQDFMKFVASPEFSLKDRVSDLQTRVEALTTRFPMPGV</sequence>
<feature type="domain" description="J" evidence="10">
    <location>
        <begin position="6"/>
        <end position="51"/>
    </location>
</feature>
<evidence type="ECO:0000256" key="8">
    <source>
        <dbReference type="RuleBase" id="RU000585"/>
    </source>
</evidence>
<dbReference type="Gene3D" id="3.90.1150.10">
    <property type="entry name" value="Aspartate Aminotransferase, domain 1"/>
    <property type="match status" value="1"/>
</dbReference>
<evidence type="ECO:0000259" key="10">
    <source>
        <dbReference type="PROSITE" id="PS50076"/>
    </source>
</evidence>
<dbReference type="InterPro" id="IPR039429">
    <property type="entry name" value="SHMT-like_dom"/>
</dbReference>
<dbReference type="InterPro" id="IPR019798">
    <property type="entry name" value="Ser_HO-MeTrfase_PLP_BS"/>
</dbReference>
<dbReference type="FunFam" id="3.40.640.10:FF:000050">
    <property type="entry name" value="Serine hydroxymethyltransferase"/>
    <property type="match status" value="1"/>
</dbReference>
<dbReference type="GO" id="GO:0035999">
    <property type="term" value="P:tetrahydrofolate interconversion"/>
    <property type="evidence" value="ECO:0007669"/>
    <property type="project" value="UniProtKB-UniPathway"/>
</dbReference>
<dbReference type="CDD" id="cd00378">
    <property type="entry name" value="SHMT"/>
    <property type="match status" value="1"/>
</dbReference>
<dbReference type="InterPro" id="IPR036869">
    <property type="entry name" value="J_dom_sf"/>
</dbReference>
<dbReference type="PROSITE" id="PS00096">
    <property type="entry name" value="SHMT"/>
    <property type="match status" value="1"/>
</dbReference>
<dbReference type="SMART" id="SM00271">
    <property type="entry name" value="DnaJ"/>
    <property type="match status" value="1"/>
</dbReference>
<gene>
    <name evidence="11" type="ORF">C1H46_007442</name>
</gene>
<protein>
    <recommendedName>
        <fullName evidence="8">Serine hydroxymethyltransferase</fullName>
        <ecNumber evidence="8">2.1.2.1</ecNumber>
    </recommendedName>
</protein>
<name>A0A540N8M9_MALBA</name>
<dbReference type="STRING" id="106549.A0A540N8M9"/>
<dbReference type="PANTHER" id="PTHR11680">
    <property type="entry name" value="SERINE HYDROXYMETHYLTRANSFERASE"/>
    <property type="match status" value="1"/>
</dbReference>
<comment type="catalytic activity">
    <reaction evidence="1 8">
        <text>(6R)-5,10-methylene-5,6,7,8-tetrahydrofolate + glycine + H2O = (6S)-5,6,7,8-tetrahydrofolate + L-serine</text>
        <dbReference type="Rhea" id="RHEA:15481"/>
        <dbReference type="ChEBI" id="CHEBI:15377"/>
        <dbReference type="ChEBI" id="CHEBI:15636"/>
        <dbReference type="ChEBI" id="CHEBI:33384"/>
        <dbReference type="ChEBI" id="CHEBI:57305"/>
        <dbReference type="ChEBI" id="CHEBI:57453"/>
        <dbReference type="EC" id="2.1.2.1"/>
    </reaction>
</comment>